<evidence type="ECO:0000313" key="2">
    <source>
        <dbReference type="EMBL" id="GBP63650.1"/>
    </source>
</evidence>
<keyword evidence="1" id="KW-0812">Transmembrane</keyword>
<keyword evidence="1" id="KW-0472">Membrane</keyword>
<protein>
    <submittedName>
        <fullName evidence="2">Uncharacterized protein</fullName>
    </submittedName>
</protein>
<comment type="caution">
    <text evidence="2">The sequence shown here is derived from an EMBL/GenBank/DDBJ whole genome shotgun (WGS) entry which is preliminary data.</text>
</comment>
<sequence length="93" mass="10187">MVIATSGVPQGFILGPISYFMRLILNAIVAFLASTRALCSSSHCYGAKDLKPQASQSEMRLKKNTPLQGCEKDFELEQRFDLSTGEPTDEVST</sequence>
<gene>
    <name evidence="2" type="ORF">EVAR_47988_1</name>
</gene>
<keyword evidence="1" id="KW-1133">Transmembrane helix</keyword>
<evidence type="ECO:0000256" key="1">
    <source>
        <dbReference type="SAM" id="Phobius"/>
    </source>
</evidence>
<keyword evidence="3" id="KW-1185">Reference proteome</keyword>
<dbReference type="EMBL" id="BGZK01000875">
    <property type="protein sequence ID" value="GBP63650.1"/>
    <property type="molecule type" value="Genomic_DNA"/>
</dbReference>
<accession>A0A4C1XKL1</accession>
<evidence type="ECO:0000313" key="3">
    <source>
        <dbReference type="Proteomes" id="UP000299102"/>
    </source>
</evidence>
<dbReference type="AlphaFoldDB" id="A0A4C1XKL1"/>
<proteinExistence type="predicted"/>
<organism evidence="2 3">
    <name type="scientific">Eumeta variegata</name>
    <name type="common">Bagworm moth</name>
    <name type="synonym">Eumeta japonica</name>
    <dbReference type="NCBI Taxonomy" id="151549"/>
    <lineage>
        <taxon>Eukaryota</taxon>
        <taxon>Metazoa</taxon>
        <taxon>Ecdysozoa</taxon>
        <taxon>Arthropoda</taxon>
        <taxon>Hexapoda</taxon>
        <taxon>Insecta</taxon>
        <taxon>Pterygota</taxon>
        <taxon>Neoptera</taxon>
        <taxon>Endopterygota</taxon>
        <taxon>Lepidoptera</taxon>
        <taxon>Glossata</taxon>
        <taxon>Ditrysia</taxon>
        <taxon>Tineoidea</taxon>
        <taxon>Psychidae</taxon>
        <taxon>Oiketicinae</taxon>
        <taxon>Eumeta</taxon>
    </lineage>
</organism>
<dbReference type="Proteomes" id="UP000299102">
    <property type="component" value="Unassembled WGS sequence"/>
</dbReference>
<name>A0A4C1XKL1_EUMVA</name>
<reference evidence="2 3" key="1">
    <citation type="journal article" date="2019" name="Commun. Biol.">
        <title>The bagworm genome reveals a unique fibroin gene that provides high tensile strength.</title>
        <authorList>
            <person name="Kono N."/>
            <person name="Nakamura H."/>
            <person name="Ohtoshi R."/>
            <person name="Tomita M."/>
            <person name="Numata K."/>
            <person name="Arakawa K."/>
        </authorList>
    </citation>
    <scope>NUCLEOTIDE SEQUENCE [LARGE SCALE GENOMIC DNA]</scope>
</reference>
<feature type="transmembrane region" description="Helical" evidence="1">
    <location>
        <begin position="12"/>
        <end position="33"/>
    </location>
</feature>